<dbReference type="EMBL" id="JAACXV010006282">
    <property type="protein sequence ID" value="KAF7276513.1"/>
    <property type="molecule type" value="Genomic_DNA"/>
</dbReference>
<keyword evidence="10" id="KW-0325">Glycoprotein</keyword>
<feature type="transmembrane region" description="Helical" evidence="11">
    <location>
        <begin position="12"/>
        <end position="29"/>
    </location>
</feature>
<name>A0A834ID82_RHYFE</name>
<evidence type="ECO:0000313" key="12">
    <source>
        <dbReference type="EMBL" id="KAF7276513.1"/>
    </source>
</evidence>
<dbReference type="InterPro" id="IPR002659">
    <property type="entry name" value="Glyco_trans_31"/>
</dbReference>
<dbReference type="Pfam" id="PF01762">
    <property type="entry name" value="Galactosyl_T"/>
    <property type="match status" value="1"/>
</dbReference>
<organism evidence="12 13">
    <name type="scientific">Rhynchophorus ferrugineus</name>
    <name type="common">Red palm weevil</name>
    <name type="synonym">Curculio ferrugineus</name>
    <dbReference type="NCBI Taxonomy" id="354439"/>
    <lineage>
        <taxon>Eukaryota</taxon>
        <taxon>Metazoa</taxon>
        <taxon>Ecdysozoa</taxon>
        <taxon>Arthropoda</taxon>
        <taxon>Hexapoda</taxon>
        <taxon>Insecta</taxon>
        <taxon>Pterygota</taxon>
        <taxon>Neoptera</taxon>
        <taxon>Endopterygota</taxon>
        <taxon>Coleoptera</taxon>
        <taxon>Polyphaga</taxon>
        <taxon>Cucujiformia</taxon>
        <taxon>Curculionidae</taxon>
        <taxon>Dryophthorinae</taxon>
        <taxon>Rhynchophorus</taxon>
    </lineage>
</organism>
<evidence type="ECO:0000256" key="9">
    <source>
        <dbReference type="ARBA" id="ARBA00023136"/>
    </source>
</evidence>
<keyword evidence="9 11" id="KW-0472">Membrane</keyword>
<dbReference type="PANTHER" id="PTHR11214:SF376">
    <property type="entry name" value="HEXOSYLTRANSFERASE"/>
    <property type="match status" value="1"/>
</dbReference>
<dbReference type="GO" id="GO:0006493">
    <property type="term" value="P:protein O-linked glycosylation"/>
    <property type="evidence" value="ECO:0007669"/>
    <property type="project" value="TreeGrafter"/>
</dbReference>
<dbReference type="Proteomes" id="UP000625711">
    <property type="component" value="Unassembled WGS sequence"/>
</dbReference>
<reference evidence="12" key="1">
    <citation type="submission" date="2020-08" db="EMBL/GenBank/DDBJ databases">
        <title>Genome sequencing and assembly of the red palm weevil Rhynchophorus ferrugineus.</title>
        <authorList>
            <person name="Dias G.B."/>
            <person name="Bergman C.M."/>
            <person name="Manee M."/>
        </authorList>
    </citation>
    <scope>NUCLEOTIDE SEQUENCE</scope>
    <source>
        <strain evidence="12">AA-2017</strain>
        <tissue evidence="12">Whole larva</tissue>
    </source>
</reference>
<evidence type="ECO:0000256" key="5">
    <source>
        <dbReference type="ARBA" id="ARBA00022692"/>
    </source>
</evidence>
<evidence type="ECO:0000256" key="6">
    <source>
        <dbReference type="ARBA" id="ARBA00022968"/>
    </source>
</evidence>
<comment type="similarity">
    <text evidence="2 11">Belongs to the glycosyltransferase 31 family.</text>
</comment>
<dbReference type="GO" id="GO:0016758">
    <property type="term" value="F:hexosyltransferase activity"/>
    <property type="evidence" value="ECO:0007669"/>
    <property type="project" value="InterPro"/>
</dbReference>
<evidence type="ECO:0000256" key="2">
    <source>
        <dbReference type="ARBA" id="ARBA00008661"/>
    </source>
</evidence>
<keyword evidence="5 11" id="KW-0812">Transmembrane</keyword>
<dbReference type="EC" id="2.4.1.-" evidence="11"/>
<evidence type="ECO:0000256" key="10">
    <source>
        <dbReference type="ARBA" id="ARBA00023180"/>
    </source>
</evidence>
<keyword evidence="8 11" id="KW-0333">Golgi apparatus</keyword>
<keyword evidence="13" id="KW-1185">Reference proteome</keyword>
<evidence type="ECO:0000256" key="1">
    <source>
        <dbReference type="ARBA" id="ARBA00004323"/>
    </source>
</evidence>
<keyword evidence="3 11" id="KW-0328">Glycosyltransferase</keyword>
<protein>
    <recommendedName>
        <fullName evidence="11">Hexosyltransferase</fullName>
        <ecNumber evidence="11">2.4.1.-</ecNumber>
    </recommendedName>
</protein>
<dbReference type="FunFam" id="3.90.550.50:FF:000001">
    <property type="entry name" value="Hexosyltransferase"/>
    <property type="match status" value="1"/>
</dbReference>
<comment type="subcellular location">
    <subcellularLocation>
        <location evidence="1 11">Golgi apparatus membrane</location>
        <topology evidence="1 11">Single-pass type II membrane protein</topology>
    </subcellularLocation>
</comment>
<comment type="caution">
    <text evidence="12">The sequence shown here is derived from an EMBL/GenBank/DDBJ whole genome shotgun (WGS) entry which is preliminary data.</text>
</comment>
<evidence type="ECO:0000256" key="4">
    <source>
        <dbReference type="ARBA" id="ARBA00022679"/>
    </source>
</evidence>
<keyword evidence="6 11" id="KW-0735">Signal-anchor</keyword>
<evidence type="ECO:0000256" key="7">
    <source>
        <dbReference type="ARBA" id="ARBA00022989"/>
    </source>
</evidence>
<evidence type="ECO:0000256" key="11">
    <source>
        <dbReference type="RuleBase" id="RU363063"/>
    </source>
</evidence>
<keyword evidence="7 11" id="KW-1133">Transmembrane helix</keyword>
<keyword evidence="4" id="KW-0808">Transferase</keyword>
<dbReference type="AlphaFoldDB" id="A0A834ID82"/>
<gene>
    <name evidence="12" type="ORF">GWI33_010209</name>
</gene>
<dbReference type="GO" id="GO:0000139">
    <property type="term" value="C:Golgi membrane"/>
    <property type="evidence" value="ECO:0007669"/>
    <property type="project" value="UniProtKB-SubCell"/>
</dbReference>
<evidence type="ECO:0000313" key="13">
    <source>
        <dbReference type="Proteomes" id="UP000625711"/>
    </source>
</evidence>
<dbReference type="PANTHER" id="PTHR11214">
    <property type="entry name" value="BETA-1,3-N-ACETYLGLUCOSAMINYLTRANSFERASE"/>
    <property type="match status" value="1"/>
</dbReference>
<evidence type="ECO:0000256" key="8">
    <source>
        <dbReference type="ARBA" id="ARBA00023034"/>
    </source>
</evidence>
<dbReference type="Gene3D" id="3.90.550.50">
    <property type="match status" value="1"/>
</dbReference>
<evidence type="ECO:0000256" key="3">
    <source>
        <dbReference type="ARBA" id="ARBA00022676"/>
    </source>
</evidence>
<sequence length="254" mass="30009">MKIISTGSKNKFIIILLLAAVLVYLMLHFQTRNVTISKYFKGSYVRYSFRLHTPQNNFDMKSLTENDYKKLIDIEHFSFNIVNEQVCDSRDLFLLILVTSATNDFDRRFNIRSTWGLYKRNVKMLFMLGMTADDQLQEVIEIESEVYRDIIQGNFMDTYRNLTYKSIMSLKYALYHCPKVRYILKVDDDTFVNMPLLLNFLKNNLPSNTSNLILCNDKTGSPVVRNKQSKWYVPEDVYSEAFYPSYCFGWYAIF</sequence>
<accession>A0A834ID82</accession>
<proteinExistence type="inferred from homology"/>
<feature type="non-terminal residue" evidence="12">
    <location>
        <position position="254"/>
    </location>
</feature>
<dbReference type="OrthoDB" id="115198at2759"/>